<feature type="region of interest" description="Disordered" evidence="1">
    <location>
        <begin position="17"/>
        <end position="70"/>
    </location>
</feature>
<gene>
    <name evidence="2" type="ORF">E2C01_011004</name>
</gene>
<protein>
    <submittedName>
        <fullName evidence="2">Uncharacterized protein</fullName>
    </submittedName>
</protein>
<dbReference type="AlphaFoldDB" id="A0A5B7DA99"/>
<evidence type="ECO:0000313" key="3">
    <source>
        <dbReference type="Proteomes" id="UP000324222"/>
    </source>
</evidence>
<feature type="compositionally biased region" description="Polar residues" evidence="1">
    <location>
        <begin position="17"/>
        <end position="27"/>
    </location>
</feature>
<accession>A0A5B7DA99</accession>
<sequence>MLRLRVDFAHGVFCTTVTRPTTSSDSPPLQGIGIKPRLLLPQQTTNPPGQRHSLDTVDGSSQHQPEPRRQCDKSAILYIIGLPKPRTDTPRRPRSDLPALCHTAKLSPTRRPQPQVTAYRVSKPVVVPWLTRPALVSAHQAHTHTHTLTTATVTSGGVVFAASHLASQQASKHTHAHSSSDGVTCSVYVAS</sequence>
<comment type="caution">
    <text evidence="2">The sequence shown here is derived from an EMBL/GenBank/DDBJ whole genome shotgun (WGS) entry which is preliminary data.</text>
</comment>
<evidence type="ECO:0000256" key="1">
    <source>
        <dbReference type="SAM" id="MobiDB-lite"/>
    </source>
</evidence>
<keyword evidence="3" id="KW-1185">Reference proteome</keyword>
<name>A0A5B7DA99_PORTR</name>
<dbReference type="EMBL" id="VSRR010000649">
    <property type="protein sequence ID" value="MPC18129.1"/>
    <property type="molecule type" value="Genomic_DNA"/>
</dbReference>
<dbReference type="Proteomes" id="UP000324222">
    <property type="component" value="Unassembled WGS sequence"/>
</dbReference>
<reference evidence="2 3" key="1">
    <citation type="submission" date="2019-05" db="EMBL/GenBank/DDBJ databases">
        <title>Another draft genome of Portunus trituberculatus and its Hox gene families provides insights of decapod evolution.</title>
        <authorList>
            <person name="Jeong J.-H."/>
            <person name="Song I."/>
            <person name="Kim S."/>
            <person name="Choi T."/>
            <person name="Kim D."/>
            <person name="Ryu S."/>
            <person name="Kim W."/>
        </authorList>
    </citation>
    <scope>NUCLEOTIDE SEQUENCE [LARGE SCALE GENOMIC DNA]</scope>
    <source>
        <tissue evidence="2">Muscle</tissue>
    </source>
</reference>
<organism evidence="2 3">
    <name type="scientific">Portunus trituberculatus</name>
    <name type="common">Swimming crab</name>
    <name type="synonym">Neptunus trituberculatus</name>
    <dbReference type="NCBI Taxonomy" id="210409"/>
    <lineage>
        <taxon>Eukaryota</taxon>
        <taxon>Metazoa</taxon>
        <taxon>Ecdysozoa</taxon>
        <taxon>Arthropoda</taxon>
        <taxon>Crustacea</taxon>
        <taxon>Multicrustacea</taxon>
        <taxon>Malacostraca</taxon>
        <taxon>Eumalacostraca</taxon>
        <taxon>Eucarida</taxon>
        <taxon>Decapoda</taxon>
        <taxon>Pleocyemata</taxon>
        <taxon>Brachyura</taxon>
        <taxon>Eubrachyura</taxon>
        <taxon>Portunoidea</taxon>
        <taxon>Portunidae</taxon>
        <taxon>Portuninae</taxon>
        <taxon>Portunus</taxon>
    </lineage>
</organism>
<proteinExistence type="predicted"/>
<evidence type="ECO:0000313" key="2">
    <source>
        <dbReference type="EMBL" id="MPC18129.1"/>
    </source>
</evidence>